<keyword evidence="3" id="KW-1185">Reference proteome</keyword>
<evidence type="ECO:0000313" key="3">
    <source>
        <dbReference type="Proteomes" id="UP000054928"/>
    </source>
</evidence>
<feature type="region of interest" description="Disordered" evidence="1">
    <location>
        <begin position="128"/>
        <end position="159"/>
    </location>
</feature>
<accession>A0A0P1ATR5</accession>
<feature type="compositionally biased region" description="Basic and acidic residues" evidence="1">
    <location>
        <begin position="138"/>
        <end position="148"/>
    </location>
</feature>
<organism evidence="2 3">
    <name type="scientific">Plasmopara halstedii</name>
    <name type="common">Downy mildew of sunflower</name>
    <dbReference type="NCBI Taxonomy" id="4781"/>
    <lineage>
        <taxon>Eukaryota</taxon>
        <taxon>Sar</taxon>
        <taxon>Stramenopiles</taxon>
        <taxon>Oomycota</taxon>
        <taxon>Peronosporomycetes</taxon>
        <taxon>Peronosporales</taxon>
        <taxon>Peronosporaceae</taxon>
        <taxon>Plasmopara</taxon>
    </lineage>
</organism>
<name>A0A0P1ATR5_PLAHL</name>
<feature type="compositionally biased region" description="Basic residues" evidence="1">
    <location>
        <begin position="128"/>
        <end position="137"/>
    </location>
</feature>
<dbReference type="EMBL" id="CCYD01001583">
    <property type="protein sequence ID" value="CEG45508.1"/>
    <property type="molecule type" value="Genomic_DNA"/>
</dbReference>
<evidence type="ECO:0000256" key="1">
    <source>
        <dbReference type="SAM" id="MobiDB-lite"/>
    </source>
</evidence>
<dbReference type="Proteomes" id="UP000054928">
    <property type="component" value="Unassembled WGS sequence"/>
</dbReference>
<dbReference type="GeneID" id="36396854"/>
<proteinExistence type="predicted"/>
<protein>
    <submittedName>
        <fullName evidence="2">Uncharacterized protein</fullName>
    </submittedName>
</protein>
<reference evidence="3" key="1">
    <citation type="submission" date="2014-09" db="EMBL/GenBank/DDBJ databases">
        <authorList>
            <person name="Sharma Rahul"/>
            <person name="Thines Marco"/>
        </authorList>
    </citation>
    <scope>NUCLEOTIDE SEQUENCE [LARGE SCALE GENOMIC DNA]</scope>
</reference>
<dbReference type="RefSeq" id="XP_024581877.1">
    <property type="nucleotide sequence ID" value="XM_024716261.1"/>
</dbReference>
<dbReference type="AlphaFoldDB" id="A0A0P1ATR5"/>
<evidence type="ECO:0000313" key="2">
    <source>
        <dbReference type="EMBL" id="CEG45508.1"/>
    </source>
</evidence>
<sequence length="159" mass="18359">MEMKLARKMLRDHVMEMKSEAHTTLEWRASDTKEFAIIAQGIQLGRQSKNRSARNAREAWEILTGESMASHLNNLNELIVAMKGVGDEKLKEILLDEVKEKLLKEHEKIENAEKSEESEFKVRLRNHGGRRNIRGGRGRQDQHIRQDMRQGGLSINCTQ</sequence>